<proteinExistence type="predicted"/>
<evidence type="ECO:0008006" key="4">
    <source>
        <dbReference type="Google" id="ProtNLM"/>
    </source>
</evidence>
<dbReference type="Proteomes" id="UP001281410">
    <property type="component" value="Unassembled WGS sequence"/>
</dbReference>
<feature type="signal peptide" evidence="1">
    <location>
        <begin position="1"/>
        <end position="21"/>
    </location>
</feature>
<organism evidence="2 3">
    <name type="scientific">Dipteronia sinensis</name>
    <dbReference type="NCBI Taxonomy" id="43782"/>
    <lineage>
        <taxon>Eukaryota</taxon>
        <taxon>Viridiplantae</taxon>
        <taxon>Streptophyta</taxon>
        <taxon>Embryophyta</taxon>
        <taxon>Tracheophyta</taxon>
        <taxon>Spermatophyta</taxon>
        <taxon>Magnoliopsida</taxon>
        <taxon>eudicotyledons</taxon>
        <taxon>Gunneridae</taxon>
        <taxon>Pentapetalae</taxon>
        <taxon>rosids</taxon>
        <taxon>malvids</taxon>
        <taxon>Sapindales</taxon>
        <taxon>Sapindaceae</taxon>
        <taxon>Hippocastanoideae</taxon>
        <taxon>Acereae</taxon>
        <taxon>Dipteronia</taxon>
    </lineage>
</organism>
<evidence type="ECO:0000313" key="3">
    <source>
        <dbReference type="Proteomes" id="UP001281410"/>
    </source>
</evidence>
<gene>
    <name evidence="2" type="ORF">Dsin_019330</name>
</gene>
<dbReference type="EMBL" id="JANJYJ010000006">
    <property type="protein sequence ID" value="KAK3205284.1"/>
    <property type="molecule type" value="Genomic_DNA"/>
</dbReference>
<keyword evidence="1" id="KW-0732">Signal</keyword>
<name>A0AAE0A7R5_9ROSI</name>
<sequence>MRHFFFFLLLLLLLLLDAVASSSSHMHKLPLLTLHHTTAMRINKGHYELLVLRNDVEEDTVIPTAVQAYTIGNGDKIDSTIVKDLNDQREACVGIQGVYFQEADFQVMKFLPSTPVAIYITIINYLDNNAESSRRNTRKSRRQLQLDNVKMETNIHLASDLFGQVNDESTKLLENVDGLRVSFL</sequence>
<dbReference type="AlphaFoldDB" id="A0AAE0A7R5"/>
<accession>A0AAE0A7R5</accession>
<protein>
    <recommendedName>
        <fullName evidence="4">Dirigent protein</fullName>
    </recommendedName>
</protein>
<comment type="caution">
    <text evidence="2">The sequence shown here is derived from an EMBL/GenBank/DDBJ whole genome shotgun (WGS) entry which is preliminary data.</text>
</comment>
<feature type="chain" id="PRO_5042022123" description="Dirigent protein" evidence="1">
    <location>
        <begin position="22"/>
        <end position="184"/>
    </location>
</feature>
<reference evidence="2" key="1">
    <citation type="journal article" date="2023" name="Plant J.">
        <title>Genome sequences and population genomics provide insights into the demographic history, inbreeding, and mutation load of two 'living fossil' tree species of Dipteronia.</title>
        <authorList>
            <person name="Feng Y."/>
            <person name="Comes H.P."/>
            <person name="Chen J."/>
            <person name="Zhu S."/>
            <person name="Lu R."/>
            <person name="Zhang X."/>
            <person name="Li P."/>
            <person name="Qiu J."/>
            <person name="Olsen K.M."/>
            <person name="Qiu Y."/>
        </authorList>
    </citation>
    <scope>NUCLEOTIDE SEQUENCE</scope>
    <source>
        <strain evidence="2">NBL</strain>
    </source>
</reference>
<keyword evidence="3" id="KW-1185">Reference proteome</keyword>
<evidence type="ECO:0000256" key="1">
    <source>
        <dbReference type="SAM" id="SignalP"/>
    </source>
</evidence>
<evidence type="ECO:0000313" key="2">
    <source>
        <dbReference type="EMBL" id="KAK3205284.1"/>
    </source>
</evidence>